<dbReference type="EnsemblPlants" id="AET4Gv20573700.1">
    <property type="protein sequence ID" value="AET4Gv20573700.1"/>
    <property type="gene ID" value="AET4Gv20573700"/>
</dbReference>
<evidence type="ECO:0000256" key="1">
    <source>
        <dbReference type="SAM" id="MobiDB-lite"/>
    </source>
</evidence>
<keyword evidence="3" id="KW-1185">Reference proteome</keyword>
<name>A0A453IIR6_AEGTS</name>
<reference evidence="2" key="5">
    <citation type="journal article" date="2021" name="G3 (Bethesda)">
        <title>Aegilops tauschii genome assembly Aet v5.0 features greater sequence contiguity and improved annotation.</title>
        <authorList>
            <person name="Wang L."/>
            <person name="Zhu T."/>
            <person name="Rodriguez J.C."/>
            <person name="Deal K.R."/>
            <person name="Dubcovsky J."/>
            <person name="McGuire P.E."/>
            <person name="Lux T."/>
            <person name="Spannagl M."/>
            <person name="Mayer K.F.X."/>
            <person name="Baldrich P."/>
            <person name="Meyers B.C."/>
            <person name="Huo N."/>
            <person name="Gu Y.Q."/>
            <person name="Zhou H."/>
            <person name="Devos K.M."/>
            <person name="Bennetzen J.L."/>
            <person name="Unver T."/>
            <person name="Budak H."/>
            <person name="Gulick P.J."/>
            <person name="Galiba G."/>
            <person name="Kalapos B."/>
            <person name="Nelson D.R."/>
            <person name="Li P."/>
            <person name="You F.M."/>
            <person name="Luo M.C."/>
            <person name="Dvorak J."/>
        </authorList>
    </citation>
    <scope>NUCLEOTIDE SEQUENCE [LARGE SCALE GENOMIC DNA]</scope>
    <source>
        <strain evidence="2">cv. AL8/78</strain>
    </source>
</reference>
<reference evidence="3" key="1">
    <citation type="journal article" date="2014" name="Science">
        <title>Ancient hybridizations among the ancestral genomes of bread wheat.</title>
        <authorList>
            <consortium name="International Wheat Genome Sequencing Consortium,"/>
            <person name="Marcussen T."/>
            <person name="Sandve S.R."/>
            <person name="Heier L."/>
            <person name="Spannagl M."/>
            <person name="Pfeifer M."/>
            <person name="Jakobsen K.S."/>
            <person name="Wulff B.B."/>
            <person name="Steuernagel B."/>
            <person name="Mayer K.F."/>
            <person name="Olsen O.A."/>
        </authorList>
    </citation>
    <scope>NUCLEOTIDE SEQUENCE [LARGE SCALE GENOMIC DNA]</scope>
    <source>
        <strain evidence="3">cv. AL8/78</strain>
    </source>
</reference>
<dbReference type="Proteomes" id="UP000015105">
    <property type="component" value="Chromosome 4D"/>
</dbReference>
<reference evidence="2" key="3">
    <citation type="journal article" date="2017" name="Nature">
        <title>Genome sequence of the progenitor of the wheat D genome Aegilops tauschii.</title>
        <authorList>
            <person name="Luo M.C."/>
            <person name="Gu Y.Q."/>
            <person name="Puiu D."/>
            <person name="Wang H."/>
            <person name="Twardziok S.O."/>
            <person name="Deal K.R."/>
            <person name="Huo N."/>
            <person name="Zhu T."/>
            <person name="Wang L."/>
            <person name="Wang Y."/>
            <person name="McGuire P.E."/>
            <person name="Liu S."/>
            <person name="Long H."/>
            <person name="Ramasamy R.K."/>
            <person name="Rodriguez J.C."/>
            <person name="Van S.L."/>
            <person name="Yuan L."/>
            <person name="Wang Z."/>
            <person name="Xia Z."/>
            <person name="Xiao L."/>
            <person name="Anderson O.D."/>
            <person name="Ouyang S."/>
            <person name="Liang Y."/>
            <person name="Zimin A.V."/>
            <person name="Pertea G."/>
            <person name="Qi P."/>
            <person name="Bennetzen J.L."/>
            <person name="Dai X."/>
            <person name="Dawson M.W."/>
            <person name="Muller H.G."/>
            <person name="Kugler K."/>
            <person name="Rivarola-Duarte L."/>
            <person name="Spannagl M."/>
            <person name="Mayer K.F.X."/>
            <person name="Lu F.H."/>
            <person name="Bevan M.W."/>
            <person name="Leroy P."/>
            <person name="Li P."/>
            <person name="You F.M."/>
            <person name="Sun Q."/>
            <person name="Liu Z."/>
            <person name="Lyons E."/>
            <person name="Wicker T."/>
            <person name="Salzberg S.L."/>
            <person name="Devos K.M."/>
            <person name="Dvorak J."/>
        </authorList>
    </citation>
    <scope>NUCLEOTIDE SEQUENCE [LARGE SCALE GENOMIC DNA]</scope>
    <source>
        <strain evidence="2">cv. AL8/78</strain>
    </source>
</reference>
<sequence>MAAWWGPSPHADTTSEPTWPDAYRLLAVSRAVRSRRPRPTMARIHFRCPLPNRFPSSCAQIQRPCPKISTSYKNICDAISILLGSTPTRTRRLPACRPRTARWCTAAASSSRRAAAPPLPPMRRSSSSRRPSPSRCSCKGRPAIRAMSATTYVRAPRLTVSVLIRRPVHGVTEAGHEMRLERSTREGRAGKIKG</sequence>
<evidence type="ECO:0000313" key="3">
    <source>
        <dbReference type="Proteomes" id="UP000015105"/>
    </source>
</evidence>
<feature type="region of interest" description="Disordered" evidence="1">
    <location>
        <begin position="107"/>
        <end position="140"/>
    </location>
</feature>
<proteinExistence type="predicted"/>
<accession>A0A453IIR6</accession>
<dbReference type="AlphaFoldDB" id="A0A453IIR6"/>
<dbReference type="Gramene" id="AET4Gv20573700.1">
    <property type="protein sequence ID" value="AET4Gv20573700.1"/>
    <property type="gene ID" value="AET4Gv20573700"/>
</dbReference>
<reference evidence="3" key="2">
    <citation type="journal article" date="2017" name="Nat. Plants">
        <title>The Aegilops tauschii genome reveals multiple impacts of transposons.</title>
        <authorList>
            <person name="Zhao G."/>
            <person name="Zou C."/>
            <person name="Li K."/>
            <person name="Wang K."/>
            <person name="Li T."/>
            <person name="Gao L."/>
            <person name="Zhang X."/>
            <person name="Wang H."/>
            <person name="Yang Z."/>
            <person name="Liu X."/>
            <person name="Jiang W."/>
            <person name="Mao L."/>
            <person name="Kong X."/>
            <person name="Jiao Y."/>
            <person name="Jia J."/>
        </authorList>
    </citation>
    <scope>NUCLEOTIDE SEQUENCE [LARGE SCALE GENOMIC DNA]</scope>
    <source>
        <strain evidence="3">cv. AL8/78</strain>
    </source>
</reference>
<reference evidence="2" key="4">
    <citation type="submission" date="2019-03" db="UniProtKB">
        <authorList>
            <consortium name="EnsemblPlants"/>
        </authorList>
    </citation>
    <scope>IDENTIFICATION</scope>
</reference>
<protein>
    <submittedName>
        <fullName evidence="2">Uncharacterized protein</fullName>
    </submittedName>
</protein>
<evidence type="ECO:0000313" key="2">
    <source>
        <dbReference type="EnsemblPlants" id="AET4Gv20573700.1"/>
    </source>
</evidence>
<feature type="compositionally biased region" description="Low complexity" evidence="1">
    <location>
        <begin position="107"/>
        <end position="135"/>
    </location>
</feature>
<organism evidence="2 3">
    <name type="scientific">Aegilops tauschii subsp. strangulata</name>
    <name type="common">Goatgrass</name>
    <dbReference type="NCBI Taxonomy" id="200361"/>
    <lineage>
        <taxon>Eukaryota</taxon>
        <taxon>Viridiplantae</taxon>
        <taxon>Streptophyta</taxon>
        <taxon>Embryophyta</taxon>
        <taxon>Tracheophyta</taxon>
        <taxon>Spermatophyta</taxon>
        <taxon>Magnoliopsida</taxon>
        <taxon>Liliopsida</taxon>
        <taxon>Poales</taxon>
        <taxon>Poaceae</taxon>
        <taxon>BOP clade</taxon>
        <taxon>Pooideae</taxon>
        <taxon>Triticodae</taxon>
        <taxon>Triticeae</taxon>
        <taxon>Triticinae</taxon>
        <taxon>Aegilops</taxon>
    </lineage>
</organism>